<dbReference type="Pfam" id="PF09335">
    <property type="entry name" value="VTT_dom"/>
    <property type="match status" value="1"/>
</dbReference>
<comment type="subcellular location">
    <subcellularLocation>
        <location evidence="1">Cell membrane</location>
        <topology evidence="1">Multi-pass membrane protein</topology>
    </subcellularLocation>
</comment>
<proteinExistence type="inferred from homology"/>
<keyword evidence="8" id="KW-1185">Reference proteome</keyword>
<dbReference type="InterPro" id="IPR032816">
    <property type="entry name" value="VTT_dom"/>
</dbReference>
<evidence type="ECO:0000313" key="7">
    <source>
        <dbReference type="EMBL" id="RDL06747.1"/>
    </source>
</evidence>
<accession>A0A288Q783</accession>
<evidence type="ECO:0000256" key="6">
    <source>
        <dbReference type="ARBA" id="ARBA00023136"/>
    </source>
</evidence>
<evidence type="ECO:0000256" key="5">
    <source>
        <dbReference type="ARBA" id="ARBA00022989"/>
    </source>
</evidence>
<keyword evidence="3" id="KW-1003">Cell membrane</keyword>
<dbReference type="InterPro" id="IPR051311">
    <property type="entry name" value="DedA_domain"/>
</dbReference>
<keyword evidence="5" id="KW-1133">Transmembrane helix</keyword>
<evidence type="ECO:0000256" key="4">
    <source>
        <dbReference type="ARBA" id="ARBA00022692"/>
    </source>
</evidence>
<dbReference type="Proteomes" id="UP000254912">
    <property type="component" value="Unassembled WGS sequence"/>
</dbReference>
<organism evidence="7 8">
    <name type="scientific">Weissella soli</name>
    <dbReference type="NCBI Taxonomy" id="155866"/>
    <lineage>
        <taxon>Bacteria</taxon>
        <taxon>Bacillati</taxon>
        <taxon>Bacillota</taxon>
        <taxon>Bacilli</taxon>
        <taxon>Lactobacillales</taxon>
        <taxon>Lactobacillaceae</taxon>
        <taxon>Weissella</taxon>
    </lineage>
</organism>
<evidence type="ECO:0000256" key="2">
    <source>
        <dbReference type="ARBA" id="ARBA00010792"/>
    </source>
</evidence>
<dbReference type="GO" id="GO:0005886">
    <property type="term" value="C:plasma membrane"/>
    <property type="evidence" value="ECO:0007669"/>
    <property type="project" value="UniProtKB-SubCell"/>
</dbReference>
<name>A0A288Q783_9LACO</name>
<protein>
    <submittedName>
        <fullName evidence="7">Membrane protein DedA with SNARE-associated domain</fullName>
    </submittedName>
</protein>
<dbReference type="KEGG" id="wso:WSWS_01550"/>
<gene>
    <name evidence="7" type="ORF">DFP99_1138</name>
</gene>
<reference evidence="7 8" key="1">
    <citation type="submission" date="2018-07" db="EMBL/GenBank/DDBJ databases">
        <title>Genomic Encyclopedia of Type Strains, Phase III (KMG-III): the genomes of soil and plant-associated and newly described type strains.</title>
        <authorList>
            <person name="Whitman W."/>
        </authorList>
    </citation>
    <scope>NUCLEOTIDE SEQUENCE [LARGE SCALE GENOMIC DNA]</scope>
    <source>
        <strain evidence="7 8">CECT 7031</strain>
    </source>
</reference>
<evidence type="ECO:0000256" key="1">
    <source>
        <dbReference type="ARBA" id="ARBA00004651"/>
    </source>
</evidence>
<dbReference type="AlphaFoldDB" id="A0A288Q783"/>
<evidence type="ECO:0000313" key="8">
    <source>
        <dbReference type="Proteomes" id="UP000254912"/>
    </source>
</evidence>
<dbReference type="GeneID" id="94546734"/>
<dbReference type="EMBL" id="QRAS01000002">
    <property type="protein sequence ID" value="RDL06747.1"/>
    <property type="molecule type" value="Genomic_DNA"/>
</dbReference>
<dbReference type="PANTHER" id="PTHR42709:SF6">
    <property type="entry name" value="UNDECAPRENYL PHOSPHATE TRANSPORTER A"/>
    <property type="match status" value="1"/>
</dbReference>
<comment type="caution">
    <text evidence="7">The sequence shown here is derived from an EMBL/GenBank/DDBJ whole genome shotgun (WGS) entry which is preliminary data.</text>
</comment>
<dbReference type="PANTHER" id="PTHR42709">
    <property type="entry name" value="ALKALINE PHOSPHATASE LIKE PROTEIN"/>
    <property type="match status" value="1"/>
</dbReference>
<keyword evidence="4" id="KW-0812">Transmembrane</keyword>
<evidence type="ECO:0000256" key="3">
    <source>
        <dbReference type="ARBA" id="ARBA00022475"/>
    </source>
</evidence>
<dbReference type="RefSeq" id="WP_070230705.1">
    <property type="nucleotide sequence ID" value="NZ_BJYO01000003.1"/>
</dbReference>
<comment type="similarity">
    <text evidence="2">Belongs to the DedA family.</text>
</comment>
<sequence>METFIEEVISQYGYVALVLLLAIENIFPPIPSELILTFTGYATTTVLNPIWAVIFATLGSMIGAIILYWIGTQLTLTRLEHLVNSKIGKILHLKMADFIKAEMSFTKYGYWSVFIGRFIPVVRSLISVPAGMTRMNFPRFLLFSTLGSIIWNSVLISLGYYAGKAWQHVLVQFETITMYFKYVLILIAGFLIIYFIWTRFIKKAPKE</sequence>
<keyword evidence="6" id="KW-0472">Membrane</keyword>